<dbReference type="Pfam" id="PF00108">
    <property type="entry name" value="Thiolase_N"/>
    <property type="match status" value="1"/>
</dbReference>
<dbReference type="SUPFAM" id="SSF53901">
    <property type="entry name" value="Thiolase-like"/>
    <property type="match status" value="2"/>
</dbReference>
<reference evidence="4 6" key="2">
    <citation type="submission" date="2019-03" db="EMBL/GenBank/DDBJ databases">
        <title>Genomic Encyclopedia of Type Strains, Phase IV (KMG-IV): sequencing the most valuable type-strain genomes for metagenomic binning, comparative biology and taxonomic classification.</title>
        <authorList>
            <person name="Goeker M."/>
        </authorList>
    </citation>
    <scope>NUCLEOTIDE SEQUENCE [LARGE SCALE GENOMIC DNA]</scope>
    <source>
        <strain evidence="4 6">DSM 15264</strain>
    </source>
</reference>
<dbReference type="CDD" id="cd00829">
    <property type="entry name" value="SCP-x_thiolase"/>
    <property type="match status" value="1"/>
</dbReference>
<evidence type="ECO:0000259" key="1">
    <source>
        <dbReference type="Pfam" id="PF00108"/>
    </source>
</evidence>
<evidence type="ECO:0000259" key="2">
    <source>
        <dbReference type="Pfam" id="PF22691"/>
    </source>
</evidence>
<dbReference type="PIRSF" id="PIRSF000429">
    <property type="entry name" value="Ac-CoA_Ac_transf"/>
    <property type="match status" value="1"/>
</dbReference>
<dbReference type="InterPro" id="IPR055140">
    <property type="entry name" value="Thiolase_C_2"/>
</dbReference>
<evidence type="ECO:0000313" key="3">
    <source>
        <dbReference type="EMBL" id="PPE70196.1"/>
    </source>
</evidence>
<dbReference type="Proteomes" id="UP000294772">
    <property type="component" value="Unassembled WGS sequence"/>
</dbReference>
<dbReference type="AlphaFoldDB" id="A0A2S5T5G5"/>
<name>A0A2S5T5G5_9BURK</name>
<proteinExistence type="predicted"/>
<feature type="domain" description="Thiolase C-terminal" evidence="2">
    <location>
        <begin position="259"/>
        <end position="389"/>
    </location>
</feature>
<evidence type="ECO:0000313" key="5">
    <source>
        <dbReference type="Proteomes" id="UP000239406"/>
    </source>
</evidence>
<feature type="domain" description="Thiolase N-terminal" evidence="1">
    <location>
        <begin position="11"/>
        <end position="187"/>
    </location>
</feature>
<dbReference type="InterPro" id="IPR016039">
    <property type="entry name" value="Thiolase-like"/>
</dbReference>
<dbReference type="InterPro" id="IPR002155">
    <property type="entry name" value="Thiolase"/>
</dbReference>
<dbReference type="PANTHER" id="PTHR42870:SF1">
    <property type="entry name" value="NON-SPECIFIC LIPID-TRANSFER PROTEIN-LIKE 2"/>
    <property type="match status" value="1"/>
</dbReference>
<keyword evidence="3" id="KW-0808">Transferase</keyword>
<dbReference type="EMBL" id="PSNY01000007">
    <property type="protein sequence ID" value="PPE70196.1"/>
    <property type="molecule type" value="Genomic_DNA"/>
</dbReference>
<protein>
    <submittedName>
        <fullName evidence="4">Acetyl-CoA C-acetyltransferase</fullName>
    </submittedName>
    <submittedName>
        <fullName evidence="3">Acetyl-CoA acetyltransferase</fullName>
    </submittedName>
</protein>
<dbReference type="PANTHER" id="PTHR42870">
    <property type="entry name" value="ACETYL-COA C-ACETYLTRANSFERASE"/>
    <property type="match status" value="1"/>
</dbReference>
<dbReference type="RefSeq" id="WP_104357171.1">
    <property type="nucleotide sequence ID" value="NZ_CALFFA010000006.1"/>
</dbReference>
<accession>A0A2S5T5G5</accession>
<dbReference type="OrthoDB" id="9785768at2"/>
<dbReference type="EMBL" id="SLXF01000003">
    <property type="protein sequence ID" value="TCP08147.1"/>
    <property type="molecule type" value="Genomic_DNA"/>
</dbReference>
<evidence type="ECO:0000313" key="4">
    <source>
        <dbReference type="EMBL" id="TCP08147.1"/>
    </source>
</evidence>
<dbReference type="Gene3D" id="3.40.47.10">
    <property type="match status" value="1"/>
</dbReference>
<sequence>MSQNVAVIGVGQTGFRARWDSMTYVELAQQAALRALADARLTPDDIDAVVFSMAPTHFMGVADCDKWAVDFIGARGKPFMRVHTGGATGGSAFHAAWAHVASGQYRRVLVIGADRITETPDAQFVLNLIWDPLYEQDFALNTVTMTALSTQRYMARYGVTEEQYARVVVRARRNAMHNPNAHLKGEITVDDVMNSPRIAWPYKLFDICPRSAGAAAIVLADEATAREVCDRPAFVTGVGAISNTVFQGDRCVPTADCDFAEHAEIAIAANECYRQAGITNPAKEIRVVEMYDPFSSFQFPELESMGFCPRGSAARLSDEGAFDPDGMVAVGPSGGTLCTNPIGVTGLVRVADAALQVMGRAGAMQVSGVRNALATAAGGSAQFFACTLLSDEPRGQAALA</sequence>
<keyword evidence="5" id="KW-1185">Reference proteome</keyword>
<dbReference type="Pfam" id="PF22691">
    <property type="entry name" value="Thiolase_C_1"/>
    <property type="match status" value="1"/>
</dbReference>
<dbReference type="Proteomes" id="UP000239406">
    <property type="component" value="Unassembled WGS sequence"/>
</dbReference>
<dbReference type="InterPro" id="IPR020616">
    <property type="entry name" value="Thiolase_N"/>
</dbReference>
<organism evidence="3 5">
    <name type="scientific">Caldimonas thermodepolymerans</name>
    <dbReference type="NCBI Taxonomy" id="215580"/>
    <lineage>
        <taxon>Bacteria</taxon>
        <taxon>Pseudomonadati</taxon>
        <taxon>Pseudomonadota</taxon>
        <taxon>Betaproteobacteria</taxon>
        <taxon>Burkholderiales</taxon>
        <taxon>Sphaerotilaceae</taxon>
        <taxon>Caldimonas</taxon>
    </lineage>
</organism>
<dbReference type="GO" id="GO:0003988">
    <property type="term" value="F:acetyl-CoA C-acyltransferase activity"/>
    <property type="evidence" value="ECO:0007669"/>
    <property type="project" value="UniProtKB-ARBA"/>
</dbReference>
<evidence type="ECO:0000313" key="6">
    <source>
        <dbReference type="Proteomes" id="UP000294772"/>
    </source>
</evidence>
<comment type="caution">
    <text evidence="3">The sequence shown here is derived from an EMBL/GenBank/DDBJ whole genome shotgun (WGS) entry which is preliminary data.</text>
</comment>
<gene>
    <name evidence="3" type="ORF">C1702_08030</name>
    <name evidence="4" type="ORF">EV676_103180</name>
</gene>
<reference evidence="3 5" key="1">
    <citation type="submission" date="2018-02" db="EMBL/GenBank/DDBJ databases">
        <title>Reclassifiation of [Polyangium] brachysporum DSM 7029 as Guopingzhaonella breviflexa gen. nov., sp. nov., a member of the family Comamonadaceae.</title>
        <authorList>
            <person name="Tang B."/>
        </authorList>
    </citation>
    <scope>NUCLEOTIDE SEQUENCE [LARGE SCALE GENOMIC DNA]</scope>
    <source>
        <strain evidence="3 5">DSM 15344</strain>
    </source>
</reference>